<keyword evidence="4" id="KW-1185">Reference proteome</keyword>
<dbReference type="KEGG" id="svp:Pan189_25260"/>
<feature type="transmembrane region" description="Helical" evidence="2">
    <location>
        <begin position="974"/>
        <end position="995"/>
    </location>
</feature>
<keyword evidence="2" id="KW-0812">Transmembrane</keyword>
<dbReference type="RefSeq" id="WP_145364184.1">
    <property type="nucleotide sequence ID" value="NZ_CP036268.1"/>
</dbReference>
<dbReference type="EMBL" id="CP036268">
    <property type="protein sequence ID" value="QDT38136.1"/>
    <property type="molecule type" value="Genomic_DNA"/>
</dbReference>
<evidence type="ECO:0000256" key="1">
    <source>
        <dbReference type="SAM" id="MobiDB-lite"/>
    </source>
</evidence>
<evidence type="ECO:0000313" key="3">
    <source>
        <dbReference type="EMBL" id="QDT38136.1"/>
    </source>
</evidence>
<sequence>MNQTSFSCEIRSTDMSVTLRSLNSRVVLFAIYTSISLTWTISARVGYCEENIPVEAIRPSSPSLMAFVRERRLDDSIEPGQWTAATMSHLAELMSSSIENHASQLTPTAISQSSFEGRVSSDGCRGSFELVFQKPISALVLSDTINVNLRSVVVDGEDIPFGSDRLGRLIARLPRPLRRVTGRWDSEIQLIGSEGDLELTLPEAVVTKGVLSVPSQFDLTSKSGIVRRLISSSERTGRWEILNGSRSKLVVTLSRVQKGEKTIPLWAEGNVAATIGRDSVKTVASLRLRPFRDAVSSLRFSVPDTVSQLEISLGGDELSFISRAEGNIQIIDCRLDRSYRGVLPQLTVSTNSFLNTDQFVEVPMLMPVEAVTEGVAFEVQLSGGINVFDLKSEGMQQLSSRDDGSRLNFNILASNPSLRFRLSEQQPRYVAEAIHELSETVGQLVCRSKYDISVTSGALPSLEFRVPYGWDVADVQGHGKANLSTSSNQKVIWDDYRLPSGERRLVVALPNQLRPGESGRFGIVATAVTIPSRPIEIVTQSQGVSLENIQSKYTFQSVGSSGESLETRGQPGSMRLYTDSFEEAVESVLKSELFNAETTTSIDVDAGRTVVEYRLEVSAEPIDTFLDLEMTGPMSDVRWSTTDPNQGVSVVNAITDISRPGRHSSIRLRIPGGKNTTKTIVGVSELRSPKGQEVTVPLPVGRDGASLKGIVLLRSRTDGIRASLASPEAEDSEDEQNLTQESQRLHYDSKQPKLTLWRAAQVNRGSLPVVLVSDVSHWSSVANGGGLGTDPMRWGHTSVFSEVKTSQHFVYRNGENERQERGAIVETANIRRDGVTKEEESQAANDIDGPKLTVEKTLLGTRARIRRSSVNGDSQEIVWKVRTPRSTKLWIDGVKWANPDDASEARTYTFENVRQGTTIAAVDTRRHRSVALISTLLVTMFVFSLRRVVGGVTILTFAAGMICCLAIAGPFSFIGPAILCGTVLSLMIPLLLSSGSSALRTRDDSEGSTVVSNRSSILRSSALGLFIAGLVFGVAKAESSHGRRLLTPDSKTGVATMPIEILRDPDTPNIVHVKEKTLAQLRAAHEVRRDFICTSAEYTLTAIDDEVMKLEARFQVLAGVANSDRFAIPGARLVRTEETDAWFDGEPVELIRHDEELAVRLKAPVDRSESSLQETHEIRVVVSAPLQSQNGSARDLQLPLRPVPRASLRIVGVKQPIRVRALSGKSPLAASEPLKISDSTVDVSRLTEIAIELGNKPAISEETVDVLCRVRLAAGMLGVTYHIKMNEIRRRPKSISIPVPKDSIPREANWRSGTFSNVAAGTSIRTMTVPLPADLETSDGYWQLPVELMLAVKEESSAARMSKVVSIPAEIFPSSIRINGSNDLFARVFVGVSAGVAWKVNHSLPEVAGDAWAPADPEVLEFAVLNSGQIVWLLQSKPSRMPLQLTRVEGDPLIQVRQQCVVVDQRMNINWTAQFRGGRAGVLEDDVTIPAGFDVRRVSVQSEGVDRLASWTLIGNQLSIFRTVPSSEGYEVTIFGSREVPFRGSVRLPLLQPSRSEYSIKQYVIECNSWSGFVIDEIDSGDFKLIRGETVDLTGDRENTFLLSDASQSRDRITGPVVNVTPVEELALPVLSTQIIDRRESGLFEVTQQMQFARSPTVSTEWTWNVLTDVTGPITVEGEDCSAELAAPDDAAPQVLVRFPANSAGVATARYYISKGGPIAVTPLQMDDRSVGRNAVVVDGAKVLSFGRANRLSNDESQKMQLPESVSGKWYERSARTISVRLAPVPSPNLVSNLSAGEEEDRSAQTLTSRAVNDDGGVGHVSLGLISAWLAFVLILRIACTDPMQGRRWTYSAAIVVAAFTWFFHPNLIGSVCAAVFALVILCVPLAIGMLRQVFLRTRRLN</sequence>
<keyword evidence="2" id="KW-1133">Transmembrane helix</keyword>
<feature type="transmembrane region" description="Helical" evidence="2">
    <location>
        <begin position="1869"/>
        <end position="1891"/>
    </location>
</feature>
<evidence type="ECO:0000313" key="4">
    <source>
        <dbReference type="Proteomes" id="UP000317318"/>
    </source>
</evidence>
<reference evidence="3 4" key="1">
    <citation type="submission" date="2019-02" db="EMBL/GenBank/DDBJ databases">
        <title>Deep-cultivation of Planctomycetes and their phenomic and genomic characterization uncovers novel biology.</title>
        <authorList>
            <person name="Wiegand S."/>
            <person name="Jogler M."/>
            <person name="Boedeker C."/>
            <person name="Pinto D."/>
            <person name="Vollmers J."/>
            <person name="Rivas-Marin E."/>
            <person name="Kohn T."/>
            <person name="Peeters S.H."/>
            <person name="Heuer A."/>
            <person name="Rast P."/>
            <person name="Oberbeckmann S."/>
            <person name="Bunk B."/>
            <person name="Jeske O."/>
            <person name="Meyerdierks A."/>
            <person name="Storesund J.E."/>
            <person name="Kallscheuer N."/>
            <person name="Luecker S."/>
            <person name="Lage O.M."/>
            <person name="Pohl T."/>
            <person name="Merkel B.J."/>
            <person name="Hornburger P."/>
            <person name="Mueller R.-W."/>
            <person name="Bruemmer F."/>
            <person name="Labrenz M."/>
            <person name="Spormann A.M."/>
            <person name="Op den Camp H."/>
            <person name="Overmann J."/>
            <person name="Amann R."/>
            <person name="Jetten M.S.M."/>
            <person name="Mascher T."/>
            <person name="Medema M.H."/>
            <person name="Devos D.P."/>
            <person name="Kaster A.-K."/>
            <person name="Ovreas L."/>
            <person name="Rohde M."/>
            <person name="Galperin M.Y."/>
            <person name="Jogler C."/>
        </authorList>
    </citation>
    <scope>NUCLEOTIDE SEQUENCE [LARGE SCALE GENOMIC DNA]</scope>
    <source>
        <strain evidence="3 4">Pan189</strain>
    </source>
</reference>
<feature type="transmembrane region" description="Helical" evidence="2">
    <location>
        <begin position="1848"/>
        <end position="1863"/>
    </location>
</feature>
<proteinExistence type="predicted"/>
<protein>
    <submittedName>
        <fullName evidence="3">Uncharacterized protein</fullName>
    </submittedName>
</protein>
<feature type="transmembrane region" description="Helical" evidence="2">
    <location>
        <begin position="952"/>
        <end position="968"/>
    </location>
</feature>
<evidence type="ECO:0000256" key="2">
    <source>
        <dbReference type="SAM" id="Phobius"/>
    </source>
</evidence>
<name>A0A517R2M4_9PLAN</name>
<keyword evidence="2" id="KW-0472">Membrane</keyword>
<feature type="transmembrane region" description="Helical" evidence="2">
    <location>
        <begin position="929"/>
        <end position="945"/>
    </location>
</feature>
<feature type="region of interest" description="Disordered" evidence="1">
    <location>
        <begin position="723"/>
        <end position="745"/>
    </location>
</feature>
<feature type="transmembrane region" description="Helical" evidence="2">
    <location>
        <begin position="1817"/>
        <end position="1836"/>
    </location>
</feature>
<gene>
    <name evidence="3" type="ORF">Pan189_25260</name>
</gene>
<feature type="transmembrane region" description="Helical" evidence="2">
    <location>
        <begin position="1016"/>
        <end position="1035"/>
    </location>
</feature>
<dbReference type="Proteomes" id="UP000317318">
    <property type="component" value="Chromosome"/>
</dbReference>
<accession>A0A517R2M4</accession>
<organism evidence="3 4">
    <name type="scientific">Stratiformator vulcanicus</name>
    <dbReference type="NCBI Taxonomy" id="2527980"/>
    <lineage>
        <taxon>Bacteria</taxon>
        <taxon>Pseudomonadati</taxon>
        <taxon>Planctomycetota</taxon>
        <taxon>Planctomycetia</taxon>
        <taxon>Planctomycetales</taxon>
        <taxon>Planctomycetaceae</taxon>
        <taxon>Stratiformator</taxon>
    </lineage>
</organism>